<dbReference type="InterPro" id="IPR037401">
    <property type="entry name" value="SnoaL-like"/>
</dbReference>
<dbReference type="Gene3D" id="3.10.450.50">
    <property type="match status" value="1"/>
</dbReference>
<evidence type="ECO:0000313" key="3">
    <source>
        <dbReference type="Proteomes" id="UP001611415"/>
    </source>
</evidence>
<dbReference type="RefSeq" id="WP_397091263.1">
    <property type="nucleotide sequence ID" value="NZ_JBIRYO010000003.1"/>
</dbReference>
<gene>
    <name evidence="2" type="ORF">ACH49W_05250</name>
</gene>
<dbReference type="Pfam" id="PF13577">
    <property type="entry name" value="SnoaL_4"/>
    <property type="match status" value="1"/>
</dbReference>
<name>A0ABW7WVA0_9NOCA</name>
<dbReference type="SUPFAM" id="SSF54427">
    <property type="entry name" value="NTF2-like"/>
    <property type="match status" value="1"/>
</dbReference>
<sequence>MRATIESADRAEISALLSRYYRAVDDKRVDRALVEATFAVDGRWVSPTGVARVGHEAIAAQQIDAIALFRATHHTTTDHLIEFEGDTARLQANVTAMHLWTPGTGDAAALESHFLAGGVFEGHAVRTSVGWRFSELALRIVWRTGALPIHISPEKV</sequence>
<keyword evidence="3" id="KW-1185">Reference proteome</keyword>
<evidence type="ECO:0000313" key="2">
    <source>
        <dbReference type="EMBL" id="MFI2472766.1"/>
    </source>
</evidence>
<evidence type="ECO:0000259" key="1">
    <source>
        <dbReference type="Pfam" id="PF13577"/>
    </source>
</evidence>
<reference evidence="2 3" key="1">
    <citation type="submission" date="2024-10" db="EMBL/GenBank/DDBJ databases">
        <title>The Natural Products Discovery Center: Release of the First 8490 Sequenced Strains for Exploring Actinobacteria Biosynthetic Diversity.</title>
        <authorList>
            <person name="Kalkreuter E."/>
            <person name="Kautsar S.A."/>
            <person name="Yang D."/>
            <person name="Bader C.D."/>
            <person name="Teijaro C.N."/>
            <person name="Fluegel L."/>
            <person name="Davis C.M."/>
            <person name="Simpson J.R."/>
            <person name="Lauterbach L."/>
            <person name="Steele A.D."/>
            <person name="Gui C."/>
            <person name="Meng S."/>
            <person name="Li G."/>
            <person name="Viehrig K."/>
            <person name="Ye F."/>
            <person name="Su P."/>
            <person name="Kiefer A.F."/>
            <person name="Nichols A."/>
            <person name="Cepeda A.J."/>
            <person name="Yan W."/>
            <person name="Fan B."/>
            <person name="Jiang Y."/>
            <person name="Adhikari A."/>
            <person name="Zheng C.-J."/>
            <person name="Schuster L."/>
            <person name="Cowan T.M."/>
            <person name="Smanski M.J."/>
            <person name="Chevrette M.G."/>
            <person name="De Carvalho L.P.S."/>
            <person name="Shen B."/>
        </authorList>
    </citation>
    <scope>NUCLEOTIDE SEQUENCE [LARGE SCALE GENOMIC DNA]</scope>
    <source>
        <strain evidence="2 3">NPDC019275</strain>
    </source>
</reference>
<feature type="domain" description="SnoaL-like" evidence="1">
    <location>
        <begin position="7"/>
        <end position="136"/>
    </location>
</feature>
<dbReference type="Proteomes" id="UP001611415">
    <property type="component" value="Unassembled WGS sequence"/>
</dbReference>
<dbReference type="InterPro" id="IPR032710">
    <property type="entry name" value="NTF2-like_dom_sf"/>
</dbReference>
<organism evidence="2 3">
    <name type="scientific">Nocardia xishanensis</name>
    <dbReference type="NCBI Taxonomy" id="238964"/>
    <lineage>
        <taxon>Bacteria</taxon>
        <taxon>Bacillati</taxon>
        <taxon>Actinomycetota</taxon>
        <taxon>Actinomycetes</taxon>
        <taxon>Mycobacteriales</taxon>
        <taxon>Nocardiaceae</taxon>
        <taxon>Nocardia</taxon>
    </lineage>
</organism>
<protein>
    <submittedName>
        <fullName evidence="2">Nuclear transport factor 2 family protein</fullName>
    </submittedName>
</protein>
<dbReference type="EMBL" id="JBIRYO010000003">
    <property type="protein sequence ID" value="MFI2472766.1"/>
    <property type="molecule type" value="Genomic_DNA"/>
</dbReference>
<accession>A0ABW7WVA0</accession>
<proteinExistence type="predicted"/>
<comment type="caution">
    <text evidence="2">The sequence shown here is derived from an EMBL/GenBank/DDBJ whole genome shotgun (WGS) entry which is preliminary data.</text>
</comment>